<accession>A0A2U3MW50</accession>
<dbReference type="EMBL" id="OOGT01000022">
    <property type="protein sequence ID" value="SPL69583.1"/>
    <property type="molecule type" value="Genomic_DNA"/>
</dbReference>
<gene>
    <name evidence="2" type="ORF">KPC_0761</name>
</gene>
<dbReference type="Proteomes" id="UP000245974">
    <property type="component" value="Unassembled WGS sequence"/>
</dbReference>
<reference evidence="3" key="1">
    <citation type="submission" date="2018-03" db="EMBL/GenBank/DDBJ databases">
        <authorList>
            <person name="Blom J."/>
        </authorList>
    </citation>
    <scope>NUCLEOTIDE SEQUENCE [LARGE SCALE GENOMIC DNA]</scope>
    <source>
        <strain evidence="3">KPC-SM-21</strain>
    </source>
</reference>
<dbReference type="SUPFAM" id="SSF109604">
    <property type="entry name" value="HD-domain/PDEase-like"/>
    <property type="match status" value="1"/>
</dbReference>
<dbReference type="AlphaFoldDB" id="A0A2U3MW50"/>
<organism evidence="2 3">
    <name type="scientific">Acinetobacter stercoris</name>
    <dbReference type="NCBI Taxonomy" id="2126983"/>
    <lineage>
        <taxon>Bacteria</taxon>
        <taxon>Pseudomonadati</taxon>
        <taxon>Pseudomonadota</taxon>
        <taxon>Gammaproteobacteria</taxon>
        <taxon>Moraxellales</taxon>
        <taxon>Moraxellaceae</taxon>
        <taxon>Acinetobacter</taxon>
    </lineage>
</organism>
<name>A0A2U3MW50_9GAMM</name>
<feature type="domain" description="HD" evidence="1">
    <location>
        <begin position="79"/>
        <end position="183"/>
    </location>
</feature>
<proteinExistence type="predicted"/>
<dbReference type="PANTHER" id="PTHR35569:SF1">
    <property type="entry name" value="CYANAMIDE HYDRATASE DDI2-RELATED"/>
    <property type="match status" value="1"/>
</dbReference>
<evidence type="ECO:0000259" key="1">
    <source>
        <dbReference type="Pfam" id="PF01966"/>
    </source>
</evidence>
<evidence type="ECO:0000313" key="3">
    <source>
        <dbReference type="Proteomes" id="UP000245974"/>
    </source>
</evidence>
<protein>
    <submittedName>
        <fullName evidence="2">HD domain protein</fullName>
    </submittedName>
</protein>
<dbReference type="RefSeq" id="WP_121973107.1">
    <property type="nucleotide sequence ID" value="NZ_OOGT01000022.1"/>
</dbReference>
<keyword evidence="3" id="KW-1185">Reference proteome</keyword>
<dbReference type="CDD" id="cd00077">
    <property type="entry name" value="HDc"/>
    <property type="match status" value="1"/>
</dbReference>
<sequence>MYIGSRKWMNTSHGQLGFKDKTQLIKQILYPVTLDFFKAHIKKNSTDVPLEINDIIIPDTALIKDAINELEQCRNIAIIQHSWRSYFWAVAIAKYKKWQFDSEDLLFASLIHDLGLISPKSEYSTCQCFTFKSALQAEDLCKKHHHPQDRTENISNAICLHMNGYLNERNLSLSKEVFLLQQATACDVIGTNIHCIDKSYYNNVLLRHPRYKFNTEFQKLIETESRRHPQSRTALLNKLGLNIMIKLNKHGE</sequence>
<dbReference type="Pfam" id="PF01966">
    <property type="entry name" value="HD"/>
    <property type="match status" value="1"/>
</dbReference>
<dbReference type="OrthoDB" id="8478129at2"/>
<dbReference type="PANTHER" id="PTHR35569">
    <property type="entry name" value="CYANAMIDE HYDRATASE DDI2-RELATED"/>
    <property type="match status" value="1"/>
</dbReference>
<dbReference type="InterPro" id="IPR006674">
    <property type="entry name" value="HD_domain"/>
</dbReference>
<evidence type="ECO:0000313" key="2">
    <source>
        <dbReference type="EMBL" id="SPL69583.1"/>
    </source>
</evidence>
<dbReference type="Gene3D" id="1.10.3210.10">
    <property type="entry name" value="Hypothetical protein af1432"/>
    <property type="match status" value="1"/>
</dbReference>
<dbReference type="InParanoid" id="A0A2U3MW50"/>
<dbReference type="InterPro" id="IPR003607">
    <property type="entry name" value="HD/PDEase_dom"/>
</dbReference>